<dbReference type="Gene3D" id="3.10.20.30">
    <property type="match status" value="1"/>
</dbReference>
<dbReference type="CDD" id="cd00207">
    <property type="entry name" value="fer2"/>
    <property type="match status" value="1"/>
</dbReference>
<name>A0A916UJ44_9HYPH</name>
<keyword evidence="2" id="KW-0001">2Fe-2S</keyword>
<keyword evidence="9" id="KW-1185">Reference proteome</keyword>
<keyword evidence="4" id="KW-0408">Iron</keyword>
<evidence type="ECO:0000256" key="2">
    <source>
        <dbReference type="ARBA" id="ARBA00022714"/>
    </source>
</evidence>
<evidence type="ECO:0000259" key="7">
    <source>
        <dbReference type="PROSITE" id="PS51085"/>
    </source>
</evidence>
<dbReference type="InterPro" id="IPR018298">
    <property type="entry name" value="Adrenodoxin_Fe-S_BS"/>
</dbReference>
<protein>
    <submittedName>
        <fullName evidence="8">Ferredoxin</fullName>
    </submittedName>
</protein>
<keyword evidence="3" id="KW-0479">Metal-binding</keyword>
<evidence type="ECO:0000256" key="1">
    <source>
        <dbReference type="ARBA" id="ARBA00010914"/>
    </source>
</evidence>
<dbReference type="InterPro" id="IPR001041">
    <property type="entry name" value="2Fe-2S_ferredoxin-type"/>
</dbReference>
<evidence type="ECO:0000313" key="9">
    <source>
        <dbReference type="Proteomes" id="UP000637002"/>
    </source>
</evidence>
<dbReference type="PRINTS" id="PR00355">
    <property type="entry name" value="ADRENODOXIN"/>
</dbReference>
<dbReference type="Pfam" id="PF00111">
    <property type="entry name" value="Fer2"/>
    <property type="match status" value="1"/>
</dbReference>
<proteinExistence type="inferred from homology"/>
<dbReference type="PROSITE" id="PS51085">
    <property type="entry name" value="2FE2S_FER_2"/>
    <property type="match status" value="1"/>
</dbReference>
<keyword evidence="5" id="KW-0411">Iron-sulfur</keyword>
<dbReference type="GO" id="GO:0140647">
    <property type="term" value="P:P450-containing electron transport chain"/>
    <property type="evidence" value="ECO:0007669"/>
    <property type="project" value="InterPro"/>
</dbReference>
<comment type="cofactor">
    <cofactor evidence="6">
        <name>[2Fe-2S] cluster</name>
        <dbReference type="ChEBI" id="CHEBI:190135"/>
    </cofactor>
</comment>
<dbReference type="Proteomes" id="UP000637002">
    <property type="component" value="Unassembled WGS sequence"/>
</dbReference>
<dbReference type="AlphaFoldDB" id="A0A916UJ44"/>
<accession>A0A916UJ44</accession>
<dbReference type="RefSeq" id="WP_188610620.1">
    <property type="nucleotide sequence ID" value="NZ_BMGG01000006.1"/>
</dbReference>
<dbReference type="PANTHER" id="PTHR23426">
    <property type="entry name" value="FERREDOXIN/ADRENODOXIN"/>
    <property type="match status" value="1"/>
</dbReference>
<dbReference type="PROSITE" id="PS00814">
    <property type="entry name" value="ADX"/>
    <property type="match status" value="1"/>
</dbReference>
<dbReference type="EMBL" id="BMGG01000006">
    <property type="protein sequence ID" value="GGC74906.1"/>
    <property type="molecule type" value="Genomic_DNA"/>
</dbReference>
<organism evidence="8 9">
    <name type="scientific">Chelatococcus reniformis</name>
    <dbReference type="NCBI Taxonomy" id="1494448"/>
    <lineage>
        <taxon>Bacteria</taxon>
        <taxon>Pseudomonadati</taxon>
        <taxon>Pseudomonadota</taxon>
        <taxon>Alphaproteobacteria</taxon>
        <taxon>Hyphomicrobiales</taxon>
        <taxon>Chelatococcaceae</taxon>
        <taxon>Chelatococcus</taxon>
    </lineage>
</organism>
<dbReference type="InterPro" id="IPR012675">
    <property type="entry name" value="Beta-grasp_dom_sf"/>
</dbReference>
<dbReference type="GO" id="GO:0046872">
    <property type="term" value="F:metal ion binding"/>
    <property type="evidence" value="ECO:0007669"/>
    <property type="project" value="UniProtKB-KW"/>
</dbReference>
<dbReference type="GO" id="GO:0005829">
    <property type="term" value="C:cytosol"/>
    <property type="evidence" value="ECO:0007669"/>
    <property type="project" value="TreeGrafter"/>
</dbReference>
<comment type="caution">
    <text evidence="8">The sequence shown here is derived from an EMBL/GenBank/DDBJ whole genome shotgun (WGS) entry which is preliminary data.</text>
</comment>
<dbReference type="PANTHER" id="PTHR23426:SF65">
    <property type="entry name" value="FERREDOXIN-2, MITOCHONDRIAL"/>
    <property type="match status" value="1"/>
</dbReference>
<reference evidence="8" key="2">
    <citation type="submission" date="2020-09" db="EMBL/GenBank/DDBJ databases">
        <authorList>
            <person name="Sun Q."/>
            <person name="Zhou Y."/>
        </authorList>
    </citation>
    <scope>NUCLEOTIDE SEQUENCE</scope>
    <source>
        <strain evidence="8">CGMCC 1.12919</strain>
    </source>
</reference>
<feature type="domain" description="2Fe-2S ferredoxin-type" evidence="7">
    <location>
        <begin position="2"/>
        <end position="102"/>
    </location>
</feature>
<dbReference type="GO" id="GO:0051537">
    <property type="term" value="F:2 iron, 2 sulfur cluster binding"/>
    <property type="evidence" value="ECO:0007669"/>
    <property type="project" value="UniProtKB-KW"/>
</dbReference>
<dbReference type="InterPro" id="IPR036010">
    <property type="entry name" value="2Fe-2S_ferredoxin-like_sf"/>
</dbReference>
<comment type="similarity">
    <text evidence="1">Belongs to the adrenodoxin/putidaredoxin family.</text>
</comment>
<evidence type="ECO:0000256" key="3">
    <source>
        <dbReference type="ARBA" id="ARBA00022723"/>
    </source>
</evidence>
<reference evidence="8" key="1">
    <citation type="journal article" date="2014" name="Int. J. Syst. Evol. Microbiol.">
        <title>Complete genome sequence of Corynebacterium casei LMG S-19264T (=DSM 44701T), isolated from a smear-ripened cheese.</title>
        <authorList>
            <consortium name="US DOE Joint Genome Institute (JGI-PGF)"/>
            <person name="Walter F."/>
            <person name="Albersmeier A."/>
            <person name="Kalinowski J."/>
            <person name="Ruckert C."/>
        </authorList>
    </citation>
    <scope>NUCLEOTIDE SEQUENCE</scope>
    <source>
        <strain evidence="8">CGMCC 1.12919</strain>
    </source>
</reference>
<dbReference type="SUPFAM" id="SSF54292">
    <property type="entry name" value="2Fe-2S ferredoxin-like"/>
    <property type="match status" value="1"/>
</dbReference>
<evidence type="ECO:0000256" key="6">
    <source>
        <dbReference type="ARBA" id="ARBA00034078"/>
    </source>
</evidence>
<dbReference type="GO" id="GO:0009055">
    <property type="term" value="F:electron transfer activity"/>
    <property type="evidence" value="ECO:0007669"/>
    <property type="project" value="TreeGrafter"/>
</dbReference>
<evidence type="ECO:0000256" key="5">
    <source>
        <dbReference type="ARBA" id="ARBA00023014"/>
    </source>
</evidence>
<gene>
    <name evidence="8" type="ORF">GCM10010994_36690</name>
</gene>
<sequence>MTRIVFATADGGRHEVEADAGASVMEAAVGAGVPGITADCGGACSCATCHVHVDAQWLERVGAPEEHEAALLEFADNVGPFSRLSCQIQVSDELDGLALSVP</sequence>
<evidence type="ECO:0000313" key="8">
    <source>
        <dbReference type="EMBL" id="GGC74906.1"/>
    </source>
</evidence>
<evidence type="ECO:0000256" key="4">
    <source>
        <dbReference type="ARBA" id="ARBA00023004"/>
    </source>
</evidence>
<dbReference type="InterPro" id="IPR001055">
    <property type="entry name" value="Adrenodoxin-like"/>
</dbReference>